<dbReference type="eggNOG" id="ENOG502S4FM">
    <property type="taxonomic scope" value="Eukaryota"/>
</dbReference>
<feature type="region of interest" description="Disordered" evidence="1">
    <location>
        <begin position="161"/>
        <end position="181"/>
    </location>
</feature>
<dbReference type="Pfam" id="PF09588">
    <property type="entry name" value="YqaJ"/>
    <property type="match status" value="1"/>
</dbReference>
<feature type="compositionally biased region" description="Basic residues" evidence="1">
    <location>
        <begin position="297"/>
        <end position="317"/>
    </location>
</feature>
<feature type="compositionally biased region" description="Acidic residues" evidence="1">
    <location>
        <begin position="228"/>
        <end position="239"/>
    </location>
</feature>
<dbReference type="Proteomes" id="UP000198341">
    <property type="component" value="Chromosome 10"/>
</dbReference>
<evidence type="ECO:0000259" key="2">
    <source>
        <dbReference type="Pfam" id="PF09588"/>
    </source>
</evidence>
<feature type="region of interest" description="Disordered" evidence="1">
    <location>
        <begin position="553"/>
        <end position="596"/>
    </location>
</feature>
<dbReference type="InterPro" id="IPR011604">
    <property type="entry name" value="PDDEXK-like_dom_sf"/>
</dbReference>
<keyword evidence="4" id="KW-1185">Reference proteome</keyword>
<name>K8EJJ3_9CHLO</name>
<feature type="region of interest" description="Disordered" evidence="1">
    <location>
        <begin position="200"/>
        <end position="252"/>
    </location>
</feature>
<accession>K8EJJ3</accession>
<evidence type="ECO:0000313" key="3">
    <source>
        <dbReference type="EMBL" id="CCO18201.1"/>
    </source>
</evidence>
<organism evidence="3 4">
    <name type="scientific">Bathycoccus prasinos</name>
    <dbReference type="NCBI Taxonomy" id="41875"/>
    <lineage>
        <taxon>Eukaryota</taxon>
        <taxon>Viridiplantae</taxon>
        <taxon>Chlorophyta</taxon>
        <taxon>Mamiellophyceae</taxon>
        <taxon>Mamiellales</taxon>
        <taxon>Bathycoccaceae</taxon>
        <taxon>Bathycoccus</taxon>
    </lineage>
</organism>
<protein>
    <recommendedName>
        <fullName evidence="2">YqaJ viral recombinase domain-containing protein</fullName>
    </recommendedName>
</protein>
<evidence type="ECO:0000313" key="4">
    <source>
        <dbReference type="Proteomes" id="UP000198341"/>
    </source>
</evidence>
<dbReference type="InterPro" id="IPR011335">
    <property type="entry name" value="Restrct_endonuc-II-like"/>
</dbReference>
<feature type="compositionally biased region" description="Basic and acidic residues" evidence="1">
    <location>
        <begin position="568"/>
        <end position="596"/>
    </location>
</feature>
<dbReference type="PANTHER" id="PTHR46609">
    <property type="entry name" value="EXONUCLEASE, PHAGE-TYPE/RECB, C-TERMINAL DOMAIN-CONTAINING PROTEIN"/>
    <property type="match status" value="1"/>
</dbReference>
<dbReference type="KEGG" id="bpg:Bathy10g01680"/>
<dbReference type="GeneID" id="19013244"/>
<proteinExistence type="predicted"/>
<feature type="region of interest" description="Disordered" evidence="1">
    <location>
        <begin position="276"/>
        <end position="321"/>
    </location>
</feature>
<feature type="compositionally biased region" description="Acidic residues" evidence="1">
    <location>
        <begin position="208"/>
        <end position="221"/>
    </location>
</feature>
<dbReference type="SUPFAM" id="SSF52980">
    <property type="entry name" value="Restriction endonuclease-like"/>
    <property type="match status" value="1"/>
</dbReference>
<dbReference type="STRING" id="41875.K8EJJ3"/>
<dbReference type="GO" id="GO:0006281">
    <property type="term" value="P:DNA repair"/>
    <property type="evidence" value="ECO:0007669"/>
    <property type="project" value="UniProtKB-ARBA"/>
</dbReference>
<dbReference type="InterPro" id="IPR019080">
    <property type="entry name" value="YqaJ_viral_recombinase"/>
</dbReference>
<dbReference type="Gene3D" id="3.90.320.10">
    <property type="match status" value="1"/>
</dbReference>
<dbReference type="AlphaFoldDB" id="K8EJJ3"/>
<sequence length="596" mass="67217">MSLLPRALLKNYSQDALKPLEDECNAFDKVDFFSSPQAASHNVSIQSNRTQLVGTVGKIPNLFGFHNVDLERLRKEKKFLALPPESWLDFTKDEQSHRLCRQGTNTWASLHKGVLTSGNILGALGFKEAHVVTKIGLRSESASHQDLMRAVMVMREDAAAVVEAPSTTGENERDEDDAREKNEAIVKAYNEELMLSMEEERNGGWYDNDSDDDDDEMEEDLSASSSAAEDEEDEDEEDNKEEKFFPPIKNSKGRFQHHFDFSSATPLDILRASVDNSHVNRSTKKSPAKIRTNNAKKGSKKQKKKKAKQLKKKKKKARELAGVEEQPFGGTLGLTRLGFCRMKAREGEQSVRLAWGNTAEAGALMQLLNDFPNVEEIHEVGLCRMSKDVLLKYEEMCGCKLPQLGASPDAIALIRSDDGENAVERVVVEVKNRSPFYRTQSGYYRVGDPPLPKTIPAYHVPQVQLEMVSTNASSCFLCMRNVTRGTSVFRVKRDEEYLKQMFRVIGRLYENYCLKDDAKSPPENWLANDPIHALLVRKTRDIAQNAQLVTILAPSSSSSFDDDDDEKEHENKDGKNGEERESFHPFLDEYLARGRS</sequence>
<dbReference type="EMBL" id="FO082269">
    <property type="protein sequence ID" value="CCO18201.1"/>
    <property type="molecule type" value="Genomic_DNA"/>
</dbReference>
<reference evidence="3 4" key="1">
    <citation type="submission" date="2011-10" db="EMBL/GenBank/DDBJ databases">
        <authorList>
            <person name="Genoscope - CEA"/>
        </authorList>
    </citation>
    <scope>NUCLEOTIDE SEQUENCE [LARGE SCALE GENOMIC DNA]</scope>
    <source>
        <strain evidence="3 4">RCC 1105</strain>
    </source>
</reference>
<dbReference type="OrthoDB" id="535128at2759"/>
<dbReference type="InterPro" id="IPR051703">
    <property type="entry name" value="NF-kappa-B_Signaling_Reg"/>
</dbReference>
<gene>
    <name evidence="3" type="ordered locus">Bathy10g01680</name>
</gene>
<evidence type="ECO:0000256" key="1">
    <source>
        <dbReference type="SAM" id="MobiDB-lite"/>
    </source>
</evidence>
<dbReference type="PANTHER" id="PTHR46609:SF6">
    <property type="entry name" value="EXONUCLEASE, PHAGE-TYPE_RECB, C-TERMINAL DOMAIN-CONTAINING PROTEIN-RELATED"/>
    <property type="match status" value="1"/>
</dbReference>
<feature type="domain" description="YqaJ viral recombinase" evidence="2">
    <location>
        <begin position="328"/>
        <end position="472"/>
    </location>
</feature>
<dbReference type="RefSeq" id="XP_007510668.1">
    <property type="nucleotide sequence ID" value="XM_007510606.1"/>
</dbReference>